<protein>
    <submittedName>
        <fullName evidence="1">Retrotransposon gag protein</fullName>
    </submittedName>
</protein>
<reference evidence="1 2" key="1">
    <citation type="submission" date="2019-08" db="EMBL/GenBank/DDBJ databases">
        <title>Draft genome sequences of two oriental melons (Cucumis melo L. var makuwa).</title>
        <authorList>
            <person name="Kwon S.-Y."/>
        </authorList>
    </citation>
    <scope>NUCLEOTIDE SEQUENCE [LARGE SCALE GENOMIC DNA]</scope>
    <source>
        <strain evidence="2">cv. Chang Bougi</strain>
        <tissue evidence="1">Leaf</tissue>
    </source>
</reference>
<name>A0A5D3BZ22_CUCMM</name>
<gene>
    <name evidence="1" type="ORF">E5676_scaffold143G001550</name>
</gene>
<accession>A0A5D3BZ22</accession>
<evidence type="ECO:0000313" key="1">
    <source>
        <dbReference type="EMBL" id="TYK04941.1"/>
    </source>
</evidence>
<comment type="caution">
    <text evidence="1">The sequence shown here is derived from an EMBL/GenBank/DDBJ whole genome shotgun (WGS) entry which is preliminary data.</text>
</comment>
<organism evidence="1 2">
    <name type="scientific">Cucumis melo var. makuwa</name>
    <name type="common">Oriental melon</name>
    <dbReference type="NCBI Taxonomy" id="1194695"/>
    <lineage>
        <taxon>Eukaryota</taxon>
        <taxon>Viridiplantae</taxon>
        <taxon>Streptophyta</taxon>
        <taxon>Embryophyta</taxon>
        <taxon>Tracheophyta</taxon>
        <taxon>Spermatophyta</taxon>
        <taxon>Magnoliopsida</taxon>
        <taxon>eudicotyledons</taxon>
        <taxon>Gunneridae</taxon>
        <taxon>Pentapetalae</taxon>
        <taxon>rosids</taxon>
        <taxon>fabids</taxon>
        <taxon>Cucurbitales</taxon>
        <taxon>Cucurbitaceae</taxon>
        <taxon>Benincaseae</taxon>
        <taxon>Cucumis</taxon>
    </lineage>
</organism>
<dbReference type="AlphaFoldDB" id="A0A5D3BZ22"/>
<dbReference type="Proteomes" id="UP000321947">
    <property type="component" value="Unassembled WGS sequence"/>
</dbReference>
<proteinExistence type="predicted"/>
<dbReference type="EMBL" id="SSTD01014011">
    <property type="protein sequence ID" value="TYK04941.1"/>
    <property type="molecule type" value="Genomic_DNA"/>
</dbReference>
<sequence length="130" mass="14254">MSLEDSVKTLANNSLNFQPETKAFRKEAKVFQQDTKTFQQDGRARFVNTGNQITQLATMVRKLEGKGKLLAQPDYSNLSAISLQSEQLVARRDIVGLDVCGRLITAQALIHQGSLSTKGSEAMVLLEGLS</sequence>
<evidence type="ECO:0000313" key="2">
    <source>
        <dbReference type="Proteomes" id="UP000321947"/>
    </source>
</evidence>